<keyword evidence="5 10" id="KW-0332">GMP biosynthesis</keyword>
<dbReference type="GO" id="GO:0003921">
    <property type="term" value="F:GMP synthase activity"/>
    <property type="evidence" value="ECO:0007669"/>
    <property type="project" value="InterPro"/>
</dbReference>
<feature type="non-terminal residue" evidence="13">
    <location>
        <position position="1"/>
    </location>
</feature>
<dbReference type="InterPro" id="IPR001674">
    <property type="entry name" value="GMP_synth_C"/>
</dbReference>
<dbReference type="SUPFAM" id="SSF54810">
    <property type="entry name" value="GMP synthetase C-terminal dimerisation domain"/>
    <property type="match status" value="2"/>
</dbReference>
<dbReference type="PRINTS" id="PR00097">
    <property type="entry name" value="ANTSNTHASEII"/>
</dbReference>
<dbReference type="InterPro" id="IPR029062">
    <property type="entry name" value="Class_I_gatase-like"/>
</dbReference>
<evidence type="ECO:0000313" key="13">
    <source>
        <dbReference type="EMBL" id="KNC25168.1"/>
    </source>
</evidence>
<proteinExistence type="predicted"/>
<dbReference type="Gene3D" id="3.40.50.880">
    <property type="match status" value="1"/>
</dbReference>
<accession>A0A0L0BYP6</accession>
<evidence type="ECO:0000256" key="7">
    <source>
        <dbReference type="ARBA" id="ARBA00022840"/>
    </source>
</evidence>
<reference evidence="13 14" key="1">
    <citation type="journal article" date="2015" name="Nat. Commun.">
        <title>Lucilia cuprina genome unlocks parasitic fly biology to underpin future interventions.</title>
        <authorList>
            <person name="Anstead C.A."/>
            <person name="Korhonen P.K."/>
            <person name="Young N.D."/>
            <person name="Hall R.S."/>
            <person name="Jex A.R."/>
            <person name="Murali S.C."/>
            <person name="Hughes D.S."/>
            <person name="Lee S.F."/>
            <person name="Perry T."/>
            <person name="Stroehlein A.J."/>
            <person name="Ansell B.R."/>
            <person name="Breugelmans B."/>
            <person name="Hofmann A."/>
            <person name="Qu J."/>
            <person name="Dugan S."/>
            <person name="Lee S.L."/>
            <person name="Chao H."/>
            <person name="Dinh H."/>
            <person name="Han Y."/>
            <person name="Doddapaneni H.V."/>
            <person name="Worley K.C."/>
            <person name="Muzny D.M."/>
            <person name="Ioannidis P."/>
            <person name="Waterhouse R.M."/>
            <person name="Zdobnov E.M."/>
            <person name="James P.J."/>
            <person name="Bagnall N.H."/>
            <person name="Kotze A.C."/>
            <person name="Gibbs R.A."/>
            <person name="Richards S."/>
            <person name="Batterham P."/>
            <person name="Gasser R.B."/>
        </authorList>
    </citation>
    <scope>NUCLEOTIDE SEQUENCE [LARGE SCALE GENOMIC DNA]</scope>
    <source>
        <strain evidence="13 14">LS</strain>
        <tissue evidence="13">Full body</tissue>
    </source>
</reference>
<evidence type="ECO:0000256" key="10">
    <source>
        <dbReference type="PROSITE-ProRule" id="PRU00886"/>
    </source>
</evidence>
<dbReference type="OrthoDB" id="1724632at2759"/>
<evidence type="ECO:0000256" key="2">
    <source>
        <dbReference type="ARBA" id="ARBA00012746"/>
    </source>
</evidence>
<dbReference type="InterPro" id="IPR025777">
    <property type="entry name" value="GMPS_ATP_PPase_dom"/>
</dbReference>
<evidence type="ECO:0000256" key="1">
    <source>
        <dbReference type="ARBA" id="ARBA00005153"/>
    </source>
</evidence>
<dbReference type="PROSITE" id="PS51273">
    <property type="entry name" value="GATASE_TYPE_1"/>
    <property type="match status" value="1"/>
</dbReference>
<dbReference type="InterPro" id="IPR014729">
    <property type="entry name" value="Rossmann-like_a/b/a_fold"/>
</dbReference>
<comment type="caution">
    <text evidence="13">The sequence shown here is derived from an EMBL/GenBank/DDBJ whole genome shotgun (WGS) entry which is preliminary data.</text>
</comment>
<keyword evidence="3" id="KW-0436">Ligase</keyword>
<dbReference type="NCBIfam" id="TIGR00888">
    <property type="entry name" value="guaA_Nterm"/>
    <property type="match status" value="1"/>
</dbReference>
<evidence type="ECO:0000256" key="8">
    <source>
        <dbReference type="ARBA" id="ARBA00022962"/>
    </source>
</evidence>
<keyword evidence="14" id="KW-1185">Reference proteome</keyword>
<dbReference type="PRINTS" id="PR00096">
    <property type="entry name" value="GATASE"/>
</dbReference>
<keyword evidence="7 10" id="KW-0067">ATP-binding</keyword>
<feature type="domain" description="GMPS ATP-PPase" evidence="12">
    <location>
        <begin position="186"/>
        <end position="401"/>
    </location>
</feature>
<name>A0A0L0BYP6_LUCCU</name>
<dbReference type="STRING" id="7375.A0A0L0BYP6"/>
<dbReference type="InterPro" id="IPR017926">
    <property type="entry name" value="GATASE"/>
</dbReference>
<evidence type="ECO:0000256" key="11">
    <source>
        <dbReference type="SAM" id="MobiDB-lite"/>
    </source>
</evidence>
<organism evidence="13 14">
    <name type="scientific">Lucilia cuprina</name>
    <name type="common">Green bottle fly</name>
    <name type="synonym">Australian sheep blowfly</name>
    <dbReference type="NCBI Taxonomy" id="7375"/>
    <lineage>
        <taxon>Eukaryota</taxon>
        <taxon>Metazoa</taxon>
        <taxon>Ecdysozoa</taxon>
        <taxon>Arthropoda</taxon>
        <taxon>Hexapoda</taxon>
        <taxon>Insecta</taxon>
        <taxon>Pterygota</taxon>
        <taxon>Neoptera</taxon>
        <taxon>Endopterygota</taxon>
        <taxon>Diptera</taxon>
        <taxon>Brachycera</taxon>
        <taxon>Muscomorpha</taxon>
        <taxon>Oestroidea</taxon>
        <taxon>Calliphoridae</taxon>
        <taxon>Luciliinae</taxon>
        <taxon>Lucilia</taxon>
    </lineage>
</organism>
<dbReference type="PANTHER" id="PTHR11922:SF2">
    <property type="entry name" value="GMP SYNTHASE [GLUTAMINE-HYDROLYZING]"/>
    <property type="match status" value="1"/>
</dbReference>
<dbReference type="SUPFAM" id="SSF52317">
    <property type="entry name" value="Class I glutamine amidotransferase-like"/>
    <property type="match status" value="1"/>
</dbReference>
<sequence>AGSQYIKLIKRNVEQLGIASDILPLETTACCLNARNYKAIIISGGPHSVYAKNAPPYDAKIFQLKIPILGICYGMQMLNQEFGGSIEKTSVREDGQYQVDLNIKCKLFQNLFQKQMVLLTHGDSVVKVGDNLKISARSEKNLIAAISNDDLQLYGVQFHPEAKMSSCGGEIFENFLYKICGLKSDLFKADVKTQILDYIKKRVEDKKVVLLISGGLDSCICAVLLRKVLGAEQILAVHIDNGFLRNKECESVEIFLKTLEMDLIKCEEFLKFLKSSREIKHFKGAQSPKTPLLCETLNPEDKRLIIGNTFVNITQELLKQLQLKNDKVLWVQGSLESDLIESGCKDYSNLLDTIKTHQNDTELVRELRNKGRLIEPLSQLNKDEVKKLAKELKIPKAIRENHPFPGCGLAIRIICAQEPFKEKDFDETQQIVSYIVNYRKHLTKNDKLMNNLKKNLTKTEQKELLRITCQNQLQASLLPLRSVGVQGDGSSYKYVLGLSSCQEPYWWDLFYLAQLIPTLLHNINRVCYIFGKVNSQLNPTITTTLVNKKNLKLLRQADKLANDLLRTEKLYHKISQMPVILIPIDFDRTPNKKDTLTHKRSIVLRPFITKDFLCGWAVKPGSEQLPLGYYRKPVAFKELPYEYQQELPMAVHMFPCFEKVYTPRGRQTICEQRSPDLTYNDTIKRIQLNKENSEILRELAIKQLERRKTIKDLKNVQIVKKQSLNKFNNIHKYKQRKRSLGKLESVDDDLNKQQQFPVKNDYTVIRPFTTKTTNNLKQQQQQQQKLKLGEECETLTYYLQLATDYYEQGFLKNIKYLENVGERNKLRRKRQLQLQQQQLHQQQQQQIHISKDLANIFTNFSTKSSLQTERITDATLNSSDIKRRQINQIANSDYNYKYNPIEKQNEEYPLKVVERNCPIRVNIKPQTYTVNVKFKENFYGQKGNIPSQKDSNSMNDYVNGNLLYTQLQQQQQQQQQQDLNNYSHNPGNALLIDSLIDNLKDLDIHENRTNLPRITLTDYTHNYPTELNSDYQQQHQQTSAEEGRKRLDTYLLKQSSLDCYNLDIPLDSHYHSEARPPFLNLPLFTMVAIEHRSTSATTSTSILSPTSNTSATSASTSAASTSLSTLSTATANTHKKMSSTSDSVSVSKSAVSQRDVEVKVSKKKCSTTANATNKDTTALELSKKVLKLDLTGKEVEEYSSLKSPKSPIVASLIPTKFLMPKDYHLWFSEKGRLPHQTSLNSSVDVEDRKTLREALYQGIFHRHRRTIFAVGSFLRMLRSRNSQYNTIRSSSEGEDIDEVR</sequence>
<evidence type="ECO:0000313" key="14">
    <source>
        <dbReference type="Proteomes" id="UP000037069"/>
    </source>
</evidence>
<dbReference type="InterPro" id="IPR022310">
    <property type="entry name" value="NAD/GMP_synthase"/>
</dbReference>
<dbReference type="EC" id="6.3.5.2" evidence="2"/>
<protein>
    <recommendedName>
        <fullName evidence="2">GMP synthase (glutamine-hydrolyzing)</fullName>
        <ecNumber evidence="2">6.3.5.2</ecNumber>
    </recommendedName>
    <alternativeName>
        <fullName evidence="9">Glutamine amidotransferase</fullName>
    </alternativeName>
</protein>
<dbReference type="Pfam" id="PF00117">
    <property type="entry name" value="GATase"/>
    <property type="match status" value="1"/>
</dbReference>
<evidence type="ECO:0000256" key="9">
    <source>
        <dbReference type="ARBA" id="ARBA00031356"/>
    </source>
</evidence>
<evidence type="ECO:0000259" key="12">
    <source>
        <dbReference type="PROSITE" id="PS51553"/>
    </source>
</evidence>
<feature type="region of interest" description="Disordered" evidence="11">
    <location>
        <begin position="1095"/>
        <end position="1123"/>
    </location>
</feature>
<dbReference type="GO" id="GO:0005829">
    <property type="term" value="C:cytosol"/>
    <property type="evidence" value="ECO:0007669"/>
    <property type="project" value="TreeGrafter"/>
</dbReference>
<dbReference type="PANTHER" id="PTHR11922">
    <property type="entry name" value="GMP SYNTHASE-RELATED"/>
    <property type="match status" value="1"/>
</dbReference>
<dbReference type="SUPFAM" id="SSF52402">
    <property type="entry name" value="Adenine nucleotide alpha hydrolases-like"/>
    <property type="match status" value="1"/>
</dbReference>
<dbReference type="Gene3D" id="3.40.50.620">
    <property type="entry name" value="HUPs"/>
    <property type="match status" value="1"/>
</dbReference>
<gene>
    <name evidence="13" type="ORF">FF38_08237</name>
</gene>
<dbReference type="Gene3D" id="3.30.300.10">
    <property type="match status" value="2"/>
</dbReference>
<evidence type="ECO:0000256" key="6">
    <source>
        <dbReference type="ARBA" id="ARBA00022755"/>
    </source>
</evidence>
<dbReference type="EMBL" id="JRES01001143">
    <property type="protein sequence ID" value="KNC25168.1"/>
    <property type="molecule type" value="Genomic_DNA"/>
</dbReference>
<dbReference type="Proteomes" id="UP000037069">
    <property type="component" value="Unassembled WGS sequence"/>
</dbReference>
<dbReference type="GO" id="GO:0005524">
    <property type="term" value="F:ATP binding"/>
    <property type="evidence" value="ECO:0007669"/>
    <property type="project" value="UniProtKB-UniRule"/>
</dbReference>
<dbReference type="InterPro" id="IPR004739">
    <property type="entry name" value="GMP_synth_GATase"/>
</dbReference>
<dbReference type="CDD" id="cd01742">
    <property type="entry name" value="GATase1_GMP_Synthase"/>
    <property type="match status" value="1"/>
</dbReference>
<keyword evidence="4 10" id="KW-0547">Nucleotide-binding</keyword>
<keyword evidence="8" id="KW-0315">Glutamine amidotransferase</keyword>
<feature type="binding site" evidence="10">
    <location>
        <begin position="213"/>
        <end position="219"/>
    </location>
    <ligand>
        <name>ATP</name>
        <dbReference type="ChEBI" id="CHEBI:30616"/>
    </ligand>
</feature>
<dbReference type="CDD" id="cd01997">
    <property type="entry name" value="GMP_synthase_C"/>
    <property type="match status" value="1"/>
</dbReference>
<dbReference type="PROSITE" id="PS51553">
    <property type="entry name" value="GMPS_ATP_PPASE"/>
    <property type="match status" value="1"/>
</dbReference>
<evidence type="ECO:0000256" key="4">
    <source>
        <dbReference type="ARBA" id="ARBA00022741"/>
    </source>
</evidence>
<evidence type="ECO:0000256" key="3">
    <source>
        <dbReference type="ARBA" id="ARBA00022598"/>
    </source>
</evidence>
<keyword evidence="6 10" id="KW-0658">Purine biosynthesis</keyword>
<comment type="pathway">
    <text evidence="1">Purine metabolism; GMP biosynthesis; GMP from XMP (L-Gln route): step 1/1.</text>
</comment>
<dbReference type="Pfam" id="PF02540">
    <property type="entry name" value="NAD_synthase"/>
    <property type="match status" value="1"/>
</dbReference>
<evidence type="ECO:0000256" key="5">
    <source>
        <dbReference type="ARBA" id="ARBA00022749"/>
    </source>
</evidence>